<feature type="coiled-coil region" evidence="1">
    <location>
        <begin position="21"/>
        <end position="48"/>
    </location>
</feature>
<organism evidence="2 3">
    <name type="scientific">Sulfitobacter indolifex HEL-45</name>
    <dbReference type="NCBI Taxonomy" id="391624"/>
    <lineage>
        <taxon>Bacteria</taxon>
        <taxon>Pseudomonadati</taxon>
        <taxon>Pseudomonadota</taxon>
        <taxon>Alphaproteobacteria</taxon>
        <taxon>Rhodobacterales</taxon>
        <taxon>Roseobacteraceae</taxon>
        <taxon>Sulfitobacter</taxon>
    </lineage>
</organism>
<keyword evidence="1" id="KW-0175">Coiled coil</keyword>
<accession>A0ABM9X1W1</accession>
<dbReference type="GO" id="GO:0008168">
    <property type="term" value="F:methyltransferase activity"/>
    <property type="evidence" value="ECO:0007669"/>
    <property type="project" value="UniProtKB-KW"/>
</dbReference>
<dbReference type="SUPFAM" id="SSF53335">
    <property type="entry name" value="S-adenosyl-L-methionine-dependent methyltransferases"/>
    <property type="match status" value="1"/>
</dbReference>
<keyword evidence="2" id="KW-0489">Methyltransferase</keyword>
<name>A0ABM9X1W1_9RHOB</name>
<gene>
    <name evidence="2" type="ORF">OIHEL45_20371</name>
</gene>
<keyword evidence="2" id="KW-0808">Transferase</keyword>
<dbReference type="Pfam" id="PF13489">
    <property type="entry name" value="Methyltransf_23"/>
    <property type="match status" value="1"/>
</dbReference>
<dbReference type="InterPro" id="IPR029063">
    <property type="entry name" value="SAM-dependent_MTases_sf"/>
</dbReference>
<sequence length="338" mass="37650">MGDNVSKVKRFGDYIAAFFKLGRTERLAKEAHRNMRATEERFNALETRERQLRNGIKQMVQGETQVLMARNAELARNFVGLSRRLDQVLLASQGTQTQPPPPDPAAKDAGGLGAVMDSFYHRLENKYRGTTSDIRNRLRVYLPDVESAVIRTGGKPVMDIGCGRGEWLGLLNDVGITAIGIDTNPVQIEDVQSEGLDARYGDARSALTEAKDDSLACITAHHLIEHLPFEEVLWITREAMRVLAPGGVLLFETPNTRNVLVGSTSFHNDPTHLRPMTDPVLNVLFETIGFQPIETRHLHPHERLAEFMAKPGFDPDLANLMFGAQDLAILGHKPLRET</sequence>
<dbReference type="PANTHER" id="PTHR43861">
    <property type="entry name" value="TRANS-ACONITATE 2-METHYLTRANSFERASE-RELATED"/>
    <property type="match status" value="1"/>
</dbReference>
<protein>
    <submittedName>
        <fullName evidence="2">Methyltransferase type 11</fullName>
    </submittedName>
</protein>
<dbReference type="GO" id="GO:0032259">
    <property type="term" value="P:methylation"/>
    <property type="evidence" value="ECO:0007669"/>
    <property type="project" value="UniProtKB-KW"/>
</dbReference>
<dbReference type="EMBL" id="ABID01000016">
    <property type="protein sequence ID" value="EDQ03465.1"/>
    <property type="molecule type" value="Genomic_DNA"/>
</dbReference>
<evidence type="ECO:0000313" key="3">
    <source>
        <dbReference type="Proteomes" id="UP000003257"/>
    </source>
</evidence>
<evidence type="ECO:0000256" key="1">
    <source>
        <dbReference type="SAM" id="Coils"/>
    </source>
</evidence>
<dbReference type="Gene3D" id="3.40.50.150">
    <property type="entry name" value="Vaccinia Virus protein VP39"/>
    <property type="match status" value="1"/>
</dbReference>
<proteinExistence type="predicted"/>
<reference evidence="2 3" key="1">
    <citation type="submission" date="2007-11" db="EMBL/GenBank/DDBJ databases">
        <authorList>
            <person name="Wagner-Dobler I."/>
            <person name="Ferriera S."/>
            <person name="Johnson J."/>
            <person name="Kravitz S."/>
            <person name="Beeson K."/>
            <person name="Sutton G."/>
            <person name="Rogers Y.-H."/>
            <person name="Friedman R."/>
            <person name="Frazier M."/>
            <person name="Venter J.C."/>
        </authorList>
    </citation>
    <scope>NUCLEOTIDE SEQUENCE [LARGE SCALE GENOMIC DNA]</scope>
    <source>
        <strain evidence="2 3">HEL-45</strain>
    </source>
</reference>
<keyword evidence="3" id="KW-1185">Reference proteome</keyword>
<evidence type="ECO:0000313" key="2">
    <source>
        <dbReference type="EMBL" id="EDQ03465.1"/>
    </source>
</evidence>
<comment type="caution">
    <text evidence="2">The sequence shown here is derived from an EMBL/GenBank/DDBJ whole genome shotgun (WGS) entry which is preliminary data.</text>
</comment>
<dbReference type="CDD" id="cd02440">
    <property type="entry name" value="AdoMet_MTases"/>
    <property type="match status" value="1"/>
</dbReference>
<dbReference type="Proteomes" id="UP000003257">
    <property type="component" value="Unassembled WGS sequence"/>
</dbReference>